<comment type="catalytic activity">
    <reaction evidence="12">
        <text>L-proline(in) + Na(+)(in) = L-proline(out) + Na(+)(out)</text>
        <dbReference type="Rhea" id="RHEA:28967"/>
        <dbReference type="ChEBI" id="CHEBI:29101"/>
        <dbReference type="ChEBI" id="CHEBI:60039"/>
    </reaction>
</comment>
<feature type="transmembrane region" description="Helical" evidence="14">
    <location>
        <begin position="187"/>
        <end position="204"/>
    </location>
</feature>
<evidence type="ECO:0000256" key="3">
    <source>
        <dbReference type="ARBA" id="ARBA00022448"/>
    </source>
</evidence>
<reference evidence="16" key="1">
    <citation type="journal article" date="2019" name="Int. J. Syst. Evol. Microbiol.">
        <title>The Global Catalogue of Microorganisms (GCM) 10K type strain sequencing project: providing services to taxonomists for standard genome sequencing and annotation.</title>
        <authorList>
            <consortium name="The Broad Institute Genomics Platform"/>
            <consortium name="The Broad Institute Genome Sequencing Center for Infectious Disease"/>
            <person name="Wu L."/>
            <person name="Ma J."/>
        </authorList>
    </citation>
    <scope>NUCLEOTIDE SEQUENCE [LARGE SCALE GENOMIC DNA]</scope>
    <source>
        <strain evidence="16">CGMCC 1.12121</strain>
    </source>
</reference>
<keyword evidence="9" id="KW-0406">Ion transport</keyword>
<evidence type="ECO:0000256" key="7">
    <source>
        <dbReference type="ARBA" id="ARBA00022989"/>
    </source>
</evidence>
<dbReference type="InterPro" id="IPR050277">
    <property type="entry name" value="Sodium:Solute_Symporter"/>
</dbReference>
<keyword evidence="6" id="KW-0769">Symport</keyword>
<dbReference type="PANTHER" id="PTHR48086">
    <property type="entry name" value="SODIUM/PROLINE SYMPORTER-RELATED"/>
    <property type="match status" value="1"/>
</dbReference>
<dbReference type="Pfam" id="PF00474">
    <property type="entry name" value="SSF"/>
    <property type="match status" value="1"/>
</dbReference>
<evidence type="ECO:0000256" key="4">
    <source>
        <dbReference type="ARBA" id="ARBA00022475"/>
    </source>
</evidence>
<keyword evidence="3" id="KW-0813">Transport</keyword>
<comment type="similarity">
    <text evidence="2 13">Belongs to the sodium:solute symporter (SSF) (TC 2.A.21) family.</text>
</comment>
<evidence type="ECO:0000313" key="15">
    <source>
        <dbReference type="EMBL" id="MFC4539365.1"/>
    </source>
</evidence>
<evidence type="ECO:0000256" key="14">
    <source>
        <dbReference type="SAM" id="Phobius"/>
    </source>
</evidence>
<dbReference type="Proteomes" id="UP001596030">
    <property type="component" value="Unassembled WGS sequence"/>
</dbReference>
<accession>A0ABV9D2K5</accession>
<feature type="transmembrane region" description="Helical" evidence="14">
    <location>
        <begin position="240"/>
        <end position="259"/>
    </location>
</feature>
<gene>
    <name evidence="15" type="ORF">ACFO0U_11305</name>
</gene>
<feature type="transmembrane region" description="Helical" evidence="14">
    <location>
        <begin position="121"/>
        <end position="151"/>
    </location>
</feature>
<dbReference type="PROSITE" id="PS50283">
    <property type="entry name" value="NA_SOLUT_SYMP_3"/>
    <property type="match status" value="1"/>
</dbReference>
<evidence type="ECO:0000256" key="5">
    <source>
        <dbReference type="ARBA" id="ARBA00022692"/>
    </source>
</evidence>
<name>A0ABV9D2K5_9GAMM</name>
<feature type="transmembrane region" description="Helical" evidence="14">
    <location>
        <begin position="421"/>
        <end position="441"/>
    </location>
</feature>
<sequence>MTSSVPIIMTLAYLGVAIFLGLRARTGRSMNSLEEWGVAGRSMGPVTLYLLIAAGSVSAYTFMGAPGWAYTKGVAVFYVVIYLSYLALVAWYFGPKVWAFGRRFGHVTQGAAIADRYESPLLGALAAGVMSIASLAYAVLQTIGAAYILHVMSAGRLPIWVGVLMVLSCIALYLYASGQRAIGITNAFQGVLMLAVAWAIGLWASQRFGGGLWFGDVFTTLRERDPTYLTLPGAQGDMSFAFWTTSIIVSMLSFMPPVWTQWMSASSARTIRRSATWLPSYYVVILPMVVVGFIGIYSLPELARADTVALELAMQQMPVWLVGLLGAGTLAASMSSCEPFLHSVALSYAKDIAQPTFKLSDAAAGKLARRLLLPIMALIVAPVAIAEPSNLVMILLVGLGFATQVLPAFIGMFFWTRASKLGVLSGIVVGFSVTLLFTLVWRNPLGIHAGFWGLVVNLPTFVVVSCLTRPASTLVIERFFAIAAPRRHSSAESVPGGKESALRAE</sequence>
<evidence type="ECO:0000256" key="8">
    <source>
        <dbReference type="ARBA" id="ARBA00023053"/>
    </source>
</evidence>
<keyword evidence="10 14" id="KW-0472">Membrane</keyword>
<evidence type="ECO:0000313" key="16">
    <source>
        <dbReference type="Proteomes" id="UP001596030"/>
    </source>
</evidence>
<keyword evidence="11" id="KW-0739">Sodium transport</keyword>
<dbReference type="InterPro" id="IPR001734">
    <property type="entry name" value="Na/solute_symporter"/>
</dbReference>
<feature type="transmembrane region" description="Helical" evidence="14">
    <location>
        <begin position="6"/>
        <end position="25"/>
    </location>
</feature>
<organism evidence="15 16">
    <name type="scientific">Chromohalobacter sarecensis</name>
    <dbReference type="NCBI Taxonomy" id="245294"/>
    <lineage>
        <taxon>Bacteria</taxon>
        <taxon>Pseudomonadati</taxon>
        <taxon>Pseudomonadota</taxon>
        <taxon>Gammaproteobacteria</taxon>
        <taxon>Oceanospirillales</taxon>
        <taxon>Halomonadaceae</taxon>
        <taxon>Chromohalobacter</taxon>
    </lineage>
</organism>
<comment type="subcellular location">
    <subcellularLocation>
        <location evidence="1">Cell membrane</location>
        <topology evidence="1">Multi-pass membrane protein</topology>
    </subcellularLocation>
</comment>
<protein>
    <submittedName>
        <fullName evidence="15">Sodium:solute symporter</fullName>
    </submittedName>
</protein>
<comment type="caution">
    <text evidence="15">The sequence shown here is derived from an EMBL/GenBank/DDBJ whole genome shotgun (WGS) entry which is preliminary data.</text>
</comment>
<evidence type="ECO:0000256" key="1">
    <source>
        <dbReference type="ARBA" id="ARBA00004651"/>
    </source>
</evidence>
<keyword evidence="8" id="KW-0915">Sodium</keyword>
<evidence type="ECO:0000256" key="11">
    <source>
        <dbReference type="ARBA" id="ARBA00023201"/>
    </source>
</evidence>
<dbReference type="PANTHER" id="PTHR48086:SF3">
    <property type="entry name" value="SODIUM_PROLINE SYMPORTER"/>
    <property type="match status" value="1"/>
</dbReference>
<keyword evidence="5 14" id="KW-0812">Transmembrane</keyword>
<proteinExistence type="inferred from homology"/>
<feature type="transmembrane region" description="Helical" evidence="14">
    <location>
        <begin position="391"/>
        <end position="414"/>
    </location>
</feature>
<evidence type="ECO:0000256" key="10">
    <source>
        <dbReference type="ARBA" id="ARBA00023136"/>
    </source>
</evidence>
<dbReference type="EMBL" id="JBHSEU010000019">
    <property type="protein sequence ID" value="MFC4539365.1"/>
    <property type="molecule type" value="Genomic_DNA"/>
</dbReference>
<keyword evidence="7 14" id="KW-1133">Transmembrane helix</keyword>
<dbReference type="CDD" id="cd10322">
    <property type="entry name" value="SLC5sbd"/>
    <property type="match status" value="1"/>
</dbReference>
<feature type="transmembrane region" description="Helical" evidence="14">
    <location>
        <begin position="75"/>
        <end position="94"/>
    </location>
</feature>
<feature type="transmembrane region" description="Helical" evidence="14">
    <location>
        <begin position="280"/>
        <end position="299"/>
    </location>
</feature>
<feature type="transmembrane region" description="Helical" evidence="14">
    <location>
        <begin position="319"/>
        <end position="346"/>
    </location>
</feature>
<evidence type="ECO:0000256" key="13">
    <source>
        <dbReference type="RuleBase" id="RU362091"/>
    </source>
</evidence>
<evidence type="ECO:0000256" key="12">
    <source>
        <dbReference type="ARBA" id="ARBA00033708"/>
    </source>
</evidence>
<keyword evidence="4" id="KW-1003">Cell membrane</keyword>
<feature type="transmembrane region" description="Helical" evidence="14">
    <location>
        <begin position="157"/>
        <end position="175"/>
    </location>
</feature>
<feature type="transmembrane region" description="Helical" evidence="14">
    <location>
        <begin position="367"/>
        <end position="385"/>
    </location>
</feature>
<feature type="transmembrane region" description="Helical" evidence="14">
    <location>
        <begin position="46"/>
        <end position="69"/>
    </location>
</feature>
<feature type="transmembrane region" description="Helical" evidence="14">
    <location>
        <begin position="447"/>
        <end position="468"/>
    </location>
</feature>
<evidence type="ECO:0000256" key="2">
    <source>
        <dbReference type="ARBA" id="ARBA00006434"/>
    </source>
</evidence>
<evidence type="ECO:0000256" key="9">
    <source>
        <dbReference type="ARBA" id="ARBA00023065"/>
    </source>
</evidence>
<evidence type="ECO:0000256" key="6">
    <source>
        <dbReference type="ARBA" id="ARBA00022847"/>
    </source>
</evidence>
<dbReference type="InterPro" id="IPR038377">
    <property type="entry name" value="Na/Glc_symporter_sf"/>
</dbReference>
<dbReference type="Gene3D" id="1.20.1730.10">
    <property type="entry name" value="Sodium/glucose cotransporter"/>
    <property type="match status" value="1"/>
</dbReference>
<keyword evidence="16" id="KW-1185">Reference proteome</keyword>
<dbReference type="RefSeq" id="WP_246969986.1">
    <property type="nucleotide sequence ID" value="NZ_JAKGAN010000003.1"/>
</dbReference>